<evidence type="ECO:0000313" key="5">
    <source>
        <dbReference type="Proteomes" id="UP001597182"/>
    </source>
</evidence>
<name>A0ABW3VMN2_9PSEU</name>
<dbReference type="InterPro" id="IPR050766">
    <property type="entry name" value="Bact_Lucif_Oxidored"/>
</dbReference>
<keyword evidence="2" id="KW-0503">Monooxygenase</keyword>
<dbReference type="EMBL" id="JBHTMB010000209">
    <property type="protein sequence ID" value="MFD1236208.1"/>
    <property type="molecule type" value="Genomic_DNA"/>
</dbReference>
<organism evidence="4 5">
    <name type="scientific">Pseudonocardia benzenivorans</name>
    <dbReference type="NCBI Taxonomy" id="228005"/>
    <lineage>
        <taxon>Bacteria</taxon>
        <taxon>Bacillati</taxon>
        <taxon>Actinomycetota</taxon>
        <taxon>Actinomycetes</taxon>
        <taxon>Pseudonocardiales</taxon>
        <taxon>Pseudonocardiaceae</taxon>
        <taxon>Pseudonocardia</taxon>
    </lineage>
</organism>
<dbReference type="RefSeq" id="WP_013678192.1">
    <property type="nucleotide sequence ID" value="NZ_BAABKS010000065.1"/>
</dbReference>
<reference evidence="5" key="1">
    <citation type="journal article" date="2019" name="Int. J. Syst. Evol. Microbiol.">
        <title>The Global Catalogue of Microorganisms (GCM) 10K type strain sequencing project: providing services to taxonomists for standard genome sequencing and annotation.</title>
        <authorList>
            <consortium name="The Broad Institute Genomics Platform"/>
            <consortium name="The Broad Institute Genome Sequencing Center for Infectious Disease"/>
            <person name="Wu L."/>
            <person name="Ma J."/>
        </authorList>
    </citation>
    <scope>NUCLEOTIDE SEQUENCE [LARGE SCALE GENOMIC DNA]</scope>
    <source>
        <strain evidence="5">CCUG 49018</strain>
    </source>
</reference>
<dbReference type="Pfam" id="PF00296">
    <property type="entry name" value="Bac_luciferase"/>
    <property type="match status" value="1"/>
</dbReference>
<feature type="domain" description="Luciferase-like" evidence="3">
    <location>
        <begin position="9"/>
        <end position="305"/>
    </location>
</feature>
<accession>A0ABW3VMN2</accession>
<protein>
    <submittedName>
        <fullName evidence="4">LLM class flavin-dependent oxidoreductase</fullName>
        <ecNumber evidence="4">1.-.-.-</ecNumber>
    </submittedName>
</protein>
<dbReference type="PANTHER" id="PTHR30137:SF8">
    <property type="entry name" value="BLR5498 PROTEIN"/>
    <property type="match status" value="1"/>
</dbReference>
<dbReference type="InterPro" id="IPR036661">
    <property type="entry name" value="Luciferase-like_sf"/>
</dbReference>
<dbReference type="Gene3D" id="3.20.20.30">
    <property type="entry name" value="Luciferase-like domain"/>
    <property type="match status" value="1"/>
</dbReference>
<keyword evidence="1 4" id="KW-0560">Oxidoreductase</keyword>
<dbReference type="Proteomes" id="UP001597182">
    <property type="component" value="Unassembled WGS sequence"/>
</dbReference>
<evidence type="ECO:0000313" key="4">
    <source>
        <dbReference type="EMBL" id="MFD1236208.1"/>
    </source>
</evidence>
<evidence type="ECO:0000256" key="1">
    <source>
        <dbReference type="ARBA" id="ARBA00023002"/>
    </source>
</evidence>
<dbReference type="InterPro" id="IPR011251">
    <property type="entry name" value="Luciferase-like_dom"/>
</dbReference>
<evidence type="ECO:0000259" key="3">
    <source>
        <dbReference type="Pfam" id="PF00296"/>
    </source>
</evidence>
<dbReference type="PANTHER" id="PTHR30137">
    <property type="entry name" value="LUCIFERASE-LIKE MONOOXYGENASE"/>
    <property type="match status" value="1"/>
</dbReference>
<dbReference type="EC" id="1.-.-.-" evidence="4"/>
<keyword evidence="5" id="KW-1185">Reference proteome</keyword>
<evidence type="ECO:0000256" key="2">
    <source>
        <dbReference type="ARBA" id="ARBA00023033"/>
    </source>
</evidence>
<dbReference type="GO" id="GO:0016491">
    <property type="term" value="F:oxidoreductase activity"/>
    <property type="evidence" value="ECO:0007669"/>
    <property type="project" value="UniProtKB-KW"/>
</dbReference>
<sequence length="349" mass="38415">MASDRCSAGLFITHQQPPGRDPLVALDEQLSMVRAARDLGLDSVFAGQHHLAESLAHIQPLPWLARLAAEAGDMRVGIGIHLLALHNPVDTAEAYASLDVVCRGRSIFGVGLGYRDVEYDAFGIPRGERVRRFEENLRIVEQLWAGEEVHADLPWCRLDGVRATMRPVGRPPVWMAANSDNAVRRAARSADTWMINPHATATTVRRQLELFHAEREASGRGPVTELPLMREVFCAPTRERAVELARPHLANKYAVYADWGQDKVMPDQESFRAAYEELSSDRFVIGTPQDCIDALLPWRALGVDHFLFRTEWAGMPVGDALGSLELLAKEVVPALRAAPGGTAHSGQGA</sequence>
<gene>
    <name evidence="4" type="ORF">ACFQ34_23200</name>
</gene>
<proteinExistence type="predicted"/>
<comment type="caution">
    <text evidence="4">The sequence shown here is derived from an EMBL/GenBank/DDBJ whole genome shotgun (WGS) entry which is preliminary data.</text>
</comment>
<dbReference type="SUPFAM" id="SSF51679">
    <property type="entry name" value="Bacterial luciferase-like"/>
    <property type="match status" value="1"/>
</dbReference>